<evidence type="ECO:0000259" key="3">
    <source>
        <dbReference type="Pfam" id="PF01467"/>
    </source>
</evidence>
<gene>
    <name evidence="4" type="ORF">KL86DYS1_10227</name>
</gene>
<organism evidence="4">
    <name type="scientific">uncultured Dysgonomonas sp</name>
    <dbReference type="NCBI Taxonomy" id="206096"/>
    <lineage>
        <taxon>Bacteria</taxon>
        <taxon>Pseudomonadati</taxon>
        <taxon>Bacteroidota</taxon>
        <taxon>Bacteroidia</taxon>
        <taxon>Bacteroidales</taxon>
        <taxon>Dysgonomonadaceae</taxon>
        <taxon>Dysgonomonas</taxon>
        <taxon>environmental samples</taxon>
    </lineage>
</organism>
<name>A0A212IUZ0_9BACT</name>
<dbReference type="InterPro" id="IPR036554">
    <property type="entry name" value="GHMP_kinase_C_sf"/>
</dbReference>
<dbReference type="SUPFAM" id="SSF55060">
    <property type="entry name" value="GHMP Kinase, C-terminal domain"/>
    <property type="match status" value="1"/>
</dbReference>
<dbReference type="Gene3D" id="3.30.230.120">
    <property type="match status" value="1"/>
</dbReference>
<dbReference type="InterPro" id="IPR050385">
    <property type="entry name" value="Archaeal_FAD_synthase"/>
</dbReference>
<dbReference type="GO" id="GO:0016779">
    <property type="term" value="F:nucleotidyltransferase activity"/>
    <property type="evidence" value="ECO:0007669"/>
    <property type="project" value="UniProtKB-KW"/>
</dbReference>
<feature type="domain" description="Cytidyltransferase-like" evidence="3">
    <location>
        <begin position="6"/>
        <end position="134"/>
    </location>
</feature>
<dbReference type="EMBL" id="FLUM01000001">
    <property type="protein sequence ID" value="SBV91021.1"/>
    <property type="molecule type" value="Genomic_DNA"/>
</dbReference>
<protein>
    <recommendedName>
        <fullName evidence="3">Cytidyltransferase-like domain-containing protein</fullName>
    </recommendedName>
</protein>
<dbReference type="NCBIfam" id="TIGR00125">
    <property type="entry name" value="cyt_tran_rel"/>
    <property type="match status" value="1"/>
</dbReference>
<keyword evidence="2" id="KW-0548">Nucleotidyltransferase</keyword>
<dbReference type="Pfam" id="PF01467">
    <property type="entry name" value="CTP_transf_like"/>
    <property type="match status" value="1"/>
</dbReference>
<dbReference type="PANTHER" id="PTHR43793:SF1">
    <property type="entry name" value="FAD SYNTHASE"/>
    <property type="match status" value="1"/>
</dbReference>
<dbReference type="InterPro" id="IPR014729">
    <property type="entry name" value="Rossmann-like_a/b/a_fold"/>
</dbReference>
<reference evidence="4" key="1">
    <citation type="submission" date="2016-04" db="EMBL/GenBank/DDBJ databases">
        <authorList>
            <person name="Evans L.H."/>
            <person name="Alamgir A."/>
            <person name="Owens N."/>
            <person name="Weber N.D."/>
            <person name="Virtaneva K."/>
            <person name="Barbian K."/>
            <person name="Babar A."/>
            <person name="Rosenke K."/>
        </authorList>
    </citation>
    <scope>NUCLEOTIDE SEQUENCE</scope>
    <source>
        <strain evidence="4">86-1</strain>
    </source>
</reference>
<evidence type="ECO:0000313" key="4">
    <source>
        <dbReference type="EMBL" id="SBV91021.1"/>
    </source>
</evidence>
<keyword evidence="1" id="KW-0808">Transferase</keyword>
<dbReference type="SUPFAM" id="SSF52374">
    <property type="entry name" value="Nucleotidylyl transferase"/>
    <property type="match status" value="1"/>
</dbReference>
<dbReference type="InterPro" id="IPR004821">
    <property type="entry name" value="Cyt_trans-like"/>
</dbReference>
<accession>A0A212IUZ0</accession>
<proteinExistence type="predicted"/>
<evidence type="ECO:0000256" key="1">
    <source>
        <dbReference type="ARBA" id="ARBA00022679"/>
    </source>
</evidence>
<dbReference type="PANTHER" id="PTHR43793">
    <property type="entry name" value="FAD SYNTHASE"/>
    <property type="match status" value="1"/>
</dbReference>
<dbReference type="AlphaFoldDB" id="A0A212IUZ0"/>
<evidence type="ECO:0000256" key="2">
    <source>
        <dbReference type="ARBA" id="ARBA00022695"/>
    </source>
</evidence>
<sequence>MKKVFVSGCYDMLHSGHVAFFEEAATYGELYVGIGSDKTVNELKARKTVNNEQERLYMVSSLRSVKKAWVNRGSGLIDFLEEIEQLKPDIFFVNSDGHSSLKEQLCKDLGIEYVVSKRVPHENLPVRSTTALREECRIPYRIDLAGGWLDQPNVSRLYPGPVLTISIEPDYEFNDRSGMSTSSRNKAIELWQVDIPSGNREKLALTLFCFENPPGTKYVSGSQDSLGIVMPGLNRLHYTGDFWPSEIESILDNGTLSWLEKHLWLVPLYPRHGDYDVLSETNITIENAKKLSLAALSAWDAIRAKDIQKLGKAVKDSFDAQILMYPHMVNIDIFKVLDKYKDQALGWKLSGAGGGGYLTFVSEIPIENAIQIRIRRGDNF</sequence>
<dbReference type="Gene3D" id="3.40.50.620">
    <property type="entry name" value="HUPs"/>
    <property type="match status" value="1"/>
</dbReference>
<dbReference type="RefSeq" id="WP_296938054.1">
    <property type="nucleotide sequence ID" value="NZ_LT599032.1"/>
</dbReference>